<reference evidence="2 3" key="1">
    <citation type="submission" date="2020-08" db="EMBL/GenBank/DDBJ databases">
        <title>Genomic Encyclopedia of Type Strains, Phase IV (KMG-IV): sequencing the most valuable type-strain genomes for metagenomic binning, comparative biology and taxonomic classification.</title>
        <authorList>
            <person name="Goeker M."/>
        </authorList>
    </citation>
    <scope>NUCLEOTIDE SEQUENCE [LARGE SCALE GENOMIC DNA]</scope>
    <source>
        <strain evidence="2 3">DSM 11590</strain>
    </source>
</reference>
<dbReference type="CDD" id="cd06982">
    <property type="entry name" value="cupin_BauB-like"/>
    <property type="match status" value="1"/>
</dbReference>
<keyword evidence="2" id="KW-0223">Dioxygenase</keyword>
<organism evidence="2 3">
    <name type="scientific">Novispirillum itersonii</name>
    <name type="common">Aquaspirillum itersonii</name>
    <dbReference type="NCBI Taxonomy" id="189"/>
    <lineage>
        <taxon>Bacteria</taxon>
        <taxon>Pseudomonadati</taxon>
        <taxon>Pseudomonadota</taxon>
        <taxon>Alphaproteobacteria</taxon>
        <taxon>Rhodospirillales</taxon>
        <taxon>Novispirillaceae</taxon>
        <taxon>Novispirillum</taxon>
    </lineage>
</organism>
<evidence type="ECO:0000313" key="3">
    <source>
        <dbReference type="Proteomes" id="UP000544872"/>
    </source>
</evidence>
<dbReference type="Pfam" id="PF07883">
    <property type="entry name" value="Cupin_2"/>
    <property type="match status" value="1"/>
</dbReference>
<sequence>MCSTTATAVPVQHVDNDRVRVTEWRFAIGAETGFHVHEYDYTIVPLNPGTMRLTGPDGDVREVTLVPGVSYFRPAGTAHNVVNTGGTAFAFVEVELKESPAS</sequence>
<dbReference type="InterPro" id="IPR011051">
    <property type="entry name" value="RmlC_Cupin_sf"/>
</dbReference>
<proteinExistence type="predicted"/>
<dbReference type="Proteomes" id="UP000544872">
    <property type="component" value="Unassembled WGS sequence"/>
</dbReference>
<gene>
    <name evidence="2" type="ORF">FHS48_001414</name>
</gene>
<dbReference type="InterPro" id="IPR013096">
    <property type="entry name" value="Cupin_2"/>
</dbReference>
<dbReference type="InterPro" id="IPR014710">
    <property type="entry name" value="RmlC-like_jellyroll"/>
</dbReference>
<protein>
    <submittedName>
        <fullName evidence="2">Quercetin dioxygenase-like cupin family protein</fullName>
    </submittedName>
</protein>
<dbReference type="RefSeq" id="WP_184262774.1">
    <property type="nucleotide sequence ID" value="NZ_JACIIX010000004.1"/>
</dbReference>
<dbReference type="Gene3D" id="2.60.120.10">
    <property type="entry name" value="Jelly Rolls"/>
    <property type="match status" value="1"/>
</dbReference>
<keyword evidence="3" id="KW-1185">Reference proteome</keyword>
<dbReference type="GO" id="GO:0051213">
    <property type="term" value="F:dioxygenase activity"/>
    <property type="evidence" value="ECO:0007669"/>
    <property type="project" value="UniProtKB-KW"/>
</dbReference>
<dbReference type="SUPFAM" id="SSF51182">
    <property type="entry name" value="RmlC-like cupins"/>
    <property type="match status" value="1"/>
</dbReference>
<comment type="caution">
    <text evidence="2">The sequence shown here is derived from an EMBL/GenBank/DDBJ whole genome shotgun (WGS) entry which is preliminary data.</text>
</comment>
<dbReference type="EMBL" id="JACIIX010000004">
    <property type="protein sequence ID" value="MBB6210004.1"/>
    <property type="molecule type" value="Genomic_DNA"/>
</dbReference>
<dbReference type="AlphaFoldDB" id="A0A7X0DM79"/>
<feature type="domain" description="Cupin type-2" evidence="1">
    <location>
        <begin position="24"/>
        <end position="94"/>
    </location>
</feature>
<name>A0A7X0DM79_NOVIT</name>
<accession>A0A7X0DM79</accession>
<keyword evidence="2" id="KW-0560">Oxidoreductase</keyword>
<evidence type="ECO:0000259" key="1">
    <source>
        <dbReference type="Pfam" id="PF07883"/>
    </source>
</evidence>
<evidence type="ECO:0000313" key="2">
    <source>
        <dbReference type="EMBL" id="MBB6210004.1"/>
    </source>
</evidence>